<proteinExistence type="predicted"/>
<gene>
    <name evidence="2" type="ORF">PUN28_017350</name>
</gene>
<feature type="compositionally biased region" description="Basic residues" evidence="1">
    <location>
        <begin position="26"/>
        <end position="35"/>
    </location>
</feature>
<evidence type="ECO:0000313" key="3">
    <source>
        <dbReference type="Proteomes" id="UP001430953"/>
    </source>
</evidence>
<dbReference type="EMBL" id="JADYXP020000020">
    <property type="protein sequence ID" value="KAL0104554.1"/>
    <property type="molecule type" value="Genomic_DNA"/>
</dbReference>
<sequence length="65" mass="7650">MENEIEAGRLNRINTPPAYSIEREGKKNRKMPRKARASERGSRDTRKRGRRRKKNRITETPSPCL</sequence>
<feature type="compositionally biased region" description="Basic residues" evidence="1">
    <location>
        <begin position="45"/>
        <end position="55"/>
    </location>
</feature>
<protein>
    <submittedName>
        <fullName evidence="2">Uncharacterized protein</fullName>
    </submittedName>
</protein>
<feature type="region of interest" description="Disordered" evidence="1">
    <location>
        <begin position="1"/>
        <end position="65"/>
    </location>
</feature>
<comment type="caution">
    <text evidence="2">The sequence shown here is derived from an EMBL/GenBank/DDBJ whole genome shotgun (WGS) entry which is preliminary data.</text>
</comment>
<accession>A0AAW2EQ51</accession>
<reference evidence="2 3" key="1">
    <citation type="submission" date="2023-03" db="EMBL/GenBank/DDBJ databases">
        <title>High recombination rates correlate with genetic variation in Cardiocondyla obscurior ants.</title>
        <authorList>
            <person name="Errbii M."/>
        </authorList>
    </citation>
    <scope>NUCLEOTIDE SEQUENCE [LARGE SCALE GENOMIC DNA]</scope>
    <source>
        <strain evidence="2">Alpha-2009</strain>
        <tissue evidence="2">Whole body</tissue>
    </source>
</reference>
<dbReference type="Proteomes" id="UP001430953">
    <property type="component" value="Unassembled WGS sequence"/>
</dbReference>
<organism evidence="2 3">
    <name type="scientific">Cardiocondyla obscurior</name>
    <dbReference type="NCBI Taxonomy" id="286306"/>
    <lineage>
        <taxon>Eukaryota</taxon>
        <taxon>Metazoa</taxon>
        <taxon>Ecdysozoa</taxon>
        <taxon>Arthropoda</taxon>
        <taxon>Hexapoda</taxon>
        <taxon>Insecta</taxon>
        <taxon>Pterygota</taxon>
        <taxon>Neoptera</taxon>
        <taxon>Endopterygota</taxon>
        <taxon>Hymenoptera</taxon>
        <taxon>Apocrita</taxon>
        <taxon>Aculeata</taxon>
        <taxon>Formicoidea</taxon>
        <taxon>Formicidae</taxon>
        <taxon>Myrmicinae</taxon>
        <taxon>Cardiocondyla</taxon>
    </lineage>
</organism>
<evidence type="ECO:0000313" key="2">
    <source>
        <dbReference type="EMBL" id="KAL0104554.1"/>
    </source>
</evidence>
<dbReference type="AlphaFoldDB" id="A0AAW2EQ51"/>
<evidence type="ECO:0000256" key="1">
    <source>
        <dbReference type="SAM" id="MobiDB-lite"/>
    </source>
</evidence>
<name>A0AAW2EQ51_9HYME</name>
<keyword evidence="3" id="KW-1185">Reference proteome</keyword>